<feature type="region of interest" description="Disordered" evidence="1">
    <location>
        <begin position="16"/>
        <end position="40"/>
    </location>
</feature>
<name>A0A4Y7K0N2_PAPSO</name>
<evidence type="ECO:0000256" key="1">
    <source>
        <dbReference type="SAM" id="MobiDB-lite"/>
    </source>
</evidence>
<organism evidence="3 4">
    <name type="scientific">Papaver somniferum</name>
    <name type="common">Opium poppy</name>
    <dbReference type="NCBI Taxonomy" id="3469"/>
    <lineage>
        <taxon>Eukaryota</taxon>
        <taxon>Viridiplantae</taxon>
        <taxon>Streptophyta</taxon>
        <taxon>Embryophyta</taxon>
        <taxon>Tracheophyta</taxon>
        <taxon>Spermatophyta</taxon>
        <taxon>Magnoliopsida</taxon>
        <taxon>Ranunculales</taxon>
        <taxon>Papaveraceae</taxon>
        <taxon>Papaveroideae</taxon>
        <taxon>Papaver</taxon>
    </lineage>
</organism>
<accession>A0A4Y7K0N2</accession>
<dbReference type="AlphaFoldDB" id="A0A4Y7K0N2"/>
<evidence type="ECO:0000256" key="2">
    <source>
        <dbReference type="SAM" id="Phobius"/>
    </source>
</evidence>
<feature type="transmembrane region" description="Helical" evidence="2">
    <location>
        <begin position="50"/>
        <end position="70"/>
    </location>
</feature>
<feature type="compositionally biased region" description="Low complexity" evidence="1">
    <location>
        <begin position="16"/>
        <end position="30"/>
    </location>
</feature>
<keyword evidence="2" id="KW-0812">Transmembrane</keyword>
<dbReference type="Proteomes" id="UP000316621">
    <property type="component" value="Chromosome 6"/>
</dbReference>
<sequence>MSRIVRSRILSYLSKNSKPFSSSTSANSPKEPTISSVSTPEKKPWGILKYGIFGAFTGLAATVGYATYAYTSEEIDIKTKAFRESANRNIGDDASSLEKLGGLFYSVATTVPAKSVELYLDLRRTFEEHVRGFTEPSSEKLLPDLPPQEKQIFTLVLDLNETLVYSDRTVIFFSITRPIGVVFSLYTLV</sequence>
<gene>
    <name evidence="3" type="ORF">C5167_009553</name>
</gene>
<keyword evidence="2" id="KW-0472">Membrane</keyword>
<keyword evidence="2" id="KW-1133">Transmembrane helix</keyword>
<dbReference type="STRING" id="3469.A0A4Y7K0N2"/>
<evidence type="ECO:0008006" key="5">
    <source>
        <dbReference type="Google" id="ProtNLM"/>
    </source>
</evidence>
<proteinExistence type="predicted"/>
<protein>
    <recommendedName>
        <fullName evidence="5">Mitochondrial import inner membrane translocase subunit TIM50</fullName>
    </recommendedName>
</protein>
<evidence type="ECO:0000313" key="4">
    <source>
        <dbReference type="Proteomes" id="UP000316621"/>
    </source>
</evidence>
<dbReference type="Gramene" id="RZC65870">
    <property type="protein sequence ID" value="RZC65870"/>
    <property type="gene ID" value="C5167_009553"/>
</dbReference>
<evidence type="ECO:0000313" key="3">
    <source>
        <dbReference type="EMBL" id="RZC65870.1"/>
    </source>
</evidence>
<keyword evidence="4" id="KW-1185">Reference proteome</keyword>
<dbReference type="EMBL" id="CM010720">
    <property type="protein sequence ID" value="RZC65870.1"/>
    <property type="molecule type" value="Genomic_DNA"/>
</dbReference>
<reference evidence="3 4" key="1">
    <citation type="journal article" date="2018" name="Science">
        <title>The opium poppy genome and morphinan production.</title>
        <authorList>
            <person name="Guo L."/>
            <person name="Winzer T."/>
            <person name="Yang X."/>
            <person name="Li Y."/>
            <person name="Ning Z."/>
            <person name="He Z."/>
            <person name="Teodor R."/>
            <person name="Lu Y."/>
            <person name="Bowser T.A."/>
            <person name="Graham I.A."/>
            <person name="Ye K."/>
        </authorList>
    </citation>
    <scope>NUCLEOTIDE SEQUENCE [LARGE SCALE GENOMIC DNA]</scope>
    <source>
        <strain evidence="4">cv. HN1</strain>
        <tissue evidence="3">Leaves</tissue>
    </source>
</reference>